<dbReference type="Proteomes" id="UP000266841">
    <property type="component" value="Unassembled WGS sequence"/>
</dbReference>
<proteinExistence type="predicted"/>
<evidence type="ECO:0000313" key="2">
    <source>
        <dbReference type="Proteomes" id="UP000266841"/>
    </source>
</evidence>
<sequence>MEGGGCPPFVLLHFTLWLVGDTCDSDKNLPVWRGDGKQARYKELLESLCHPPVGFAFLHYSMALIMITGIYNGPALEPSPHDCMIAAAICLEDVEAERAADDLSLAGLAAGVGKPTK</sequence>
<reference evidence="1 2" key="1">
    <citation type="journal article" date="2012" name="Genome Biol.">
        <title>Genome and low-iron response of an oceanic diatom adapted to chronic iron limitation.</title>
        <authorList>
            <person name="Lommer M."/>
            <person name="Specht M."/>
            <person name="Roy A.S."/>
            <person name="Kraemer L."/>
            <person name="Andreson R."/>
            <person name="Gutowska M.A."/>
            <person name="Wolf J."/>
            <person name="Bergner S.V."/>
            <person name="Schilhabel M.B."/>
            <person name="Klostermeier U.C."/>
            <person name="Beiko R.G."/>
            <person name="Rosenstiel P."/>
            <person name="Hippler M."/>
            <person name="Laroche J."/>
        </authorList>
    </citation>
    <scope>NUCLEOTIDE SEQUENCE [LARGE SCALE GENOMIC DNA]</scope>
    <source>
        <strain evidence="1 2">CCMP1005</strain>
    </source>
</reference>
<protein>
    <submittedName>
        <fullName evidence="1">Uncharacterized protein</fullName>
    </submittedName>
</protein>
<gene>
    <name evidence="1" type="ORF">THAOC_01773</name>
</gene>
<accession>K0TCJ6</accession>
<keyword evidence="2" id="KW-1185">Reference proteome</keyword>
<dbReference type="EMBL" id="AGNL01002117">
    <property type="protein sequence ID" value="EJK76463.1"/>
    <property type="molecule type" value="Genomic_DNA"/>
</dbReference>
<comment type="caution">
    <text evidence="1">The sequence shown here is derived from an EMBL/GenBank/DDBJ whole genome shotgun (WGS) entry which is preliminary data.</text>
</comment>
<dbReference type="AlphaFoldDB" id="K0TCJ6"/>
<name>K0TCJ6_THAOC</name>
<organism evidence="1 2">
    <name type="scientific">Thalassiosira oceanica</name>
    <name type="common">Marine diatom</name>
    <dbReference type="NCBI Taxonomy" id="159749"/>
    <lineage>
        <taxon>Eukaryota</taxon>
        <taxon>Sar</taxon>
        <taxon>Stramenopiles</taxon>
        <taxon>Ochrophyta</taxon>
        <taxon>Bacillariophyta</taxon>
        <taxon>Coscinodiscophyceae</taxon>
        <taxon>Thalassiosirophycidae</taxon>
        <taxon>Thalassiosirales</taxon>
        <taxon>Thalassiosiraceae</taxon>
        <taxon>Thalassiosira</taxon>
    </lineage>
</organism>
<evidence type="ECO:0000313" key="1">
    <source>
        <dbReference type="EMBL" id="EJK76463.1"/>
    </source>
</evidence>